<name>A0AAD3Y6V5_NEPGR</name>
<organism evidence="1 2">
    <name type="scientific">Nepenthes gracilis</name>
    <name type="common">Slender pitcher plant</name>
    <dbReference type="NCBI Taxonomy" id="150966"/>
    <lineage>
        <taxon>Eukaryota</taxon>
        <taxon>Viridiplantae</taxon>
        <taxon>Streptophyta</taxon>
        <taxon>Embryophyta</taxon>
        <taxon>Tracheophyta</taxon>
        <taxon>Spermatophyta</taxon>
        <taxon>Magnoliopsida</taxon>
        <taxon>eudicotyledons</taxon>
        <taxon>Gunneridae</taxon>
        <taxon>Pentapetalae</taxon>
        <taxon>Caryophyllales</taxon>
        <taxon>Nepenthaceae</taxon>
        <taxon>Nepenthes</taxon>
    </lineage>
</organism>
<proteinExistence type="predicted"/>
<reference evidence="1" key="1">
    <citation type="submission" date="2023-05" db="EMBL/GenBank/DDBJ databases">
        <title>Nepenthes gracilis genome sequencing.</title>
        <authorList>
            <person name="Fukushima K."/>
        </authorList>
    </citation>
    <scope>NUCLEOTIDE SEQUENCE</scope>
    <source>
        <strain evidence="1">SING2019-196</strain>
    </source>
</reference>
<gene>
    <name evidence="1" type="ORF">Nepgr_033761</name>
</gene>
<comment type="caution">
    <text evidence="1">The sequence shown here is derived from an EMBL/GenBank/DDBJ whole genome shotgun (WGS) entry which is preliminary data.</text>
</comment>
<dbReference type="Proteomes" id="UP001279734">
    <property type="component" value="Unassembled WGS sequence"/>
</dbReference>
<dbReference type="EMBL" id="BSYO01000044">
    <property type="protein sequence ID" value="GMH31917.1"/>
    <property type="molecule type" value="Genomic_DNA"/>
</dbReference>
<keyword evidence="2" id="KW-1185">Reference proteome</keyword>
<sequence length="323" mass="33746">MHFARVCVEVKLDAVLPSKIVLCKCPASEAKLVVEVEVEAPGNSLWLRPAGKSPRTGAFSKFHPQTSPLSSRRSCFPRSPGIPSVGKSECLTASVVDLEVLNLKTPCDQLGEQVGHDGLAEASAFLPPPAVDDSSVSGVAEPVGCVQVAASGVSLFDELGPDSGPGEIVLEDMNSLSPGVGVANRNLSPAMALDEAPLLKVVRFAPEFLSAMAPNCAPHRRKLGPCSDVCHPSKFRSSKMGKLASEVAPVADGPILAPPPFAPPREAFGVASPDVDLSMIDILLDCGVDIVNHDLMVPPLDGLAAIDPDLTPSPIFVFLENTP</sequence>
<accession>A0AAD3Y6V5</accession>
<protein>
    <submittedName>
        <fullName evidence="1">Uncharacterized protein</fullName>
    </submittedName>
</protein>
<evidence type="ECO:0000313" key="2">
    <source>
        <dbReference type="Proteomes" id="UP001279734"/>
    </source>
</evidence>
<dbReference type="AlphaFoldDB" id="A0AAD3Y6V5"/>
<evidence type="ECO:0000313" key="1">
    <source>
        <dbReference type="EMBL" id="GMH31917.1"/>
    </source>
</evidence>